<accession>A0AAT9H7Q3</accession>
<dbReference type="AlphaFoldDB" id="A0AAT9H7Q3"/>
<evidence type="ECO:0000256" key="1">
    <source>
        <dbReference type="SAM" id="Coils"/>
    </source>
</evidence>
<feature type="coiled-coil region" evidence="1">
    <location>
        <begin position="194"/>
        <end position="261"/>
    </location>
</feature>
<proteinExistence type="predicted"/>
<keyword evidence="2" id="KW-0472">Membrane</keyword>
<feature type="transmembrane region" description="Helical" evidence="2">
    <location>
        <begin position="281"/>
        <end position="300"/>
    </location>
</feature>
<name>A0AAT9H7Q3_9FLAO</name>
<feature type="domain" description="DUF6161" evidence="3">
    <location>
        <begin position="190"/>
        <end position="401"/>
    </location>
</feature>
<organism evidence="4">
    <name type="scientific">Flavobacterium sp. CFS9</name>
    <dbReference type="NCBI Taxonomy" id="3143118"/>
    <lineage>
        <taxon>Bacteria</taxon>
        <taxon>Pseudomonadati</taxon>
        <taxon>Bacteroidota</taxon>
        <taxon>Flavobacteriia</taxon>
        <taxon>Flavobacteriales</taxon>
        <taxon>Flavobacteriaceae</taxon>
        <taxon>Flavobacterium</taxon>
    </lineage>
</organism>
<sequence length="412" mass="47600">MNIQEINRLLKSDAFSEIKDSKFTLRFPISNFENTFNISTLYRYVSDQTKKWDEYEALPPDLLKSKNYFATIQARIEQLIENVKNGNPSQPYIGELQSSINSYQYEKMLPVDSSEASFLISLFKESAQLFDAAYAYFTQAISYSSLSNKEYLKGTIMSVLYEIQESPSTSRSSHERSSFNSLKNKVEKYVSDSDKDLSNLLKEAQDKVDSYVEELDNFKKDNQEKLDKWFSVNQATARDLSKDINEERKNIEQTYKELLQLQAPAQHWKETSQKLLDEGHMFMRVLFALILVGGFSLYMLLWKTPESMLASFFSDDKIAAIRWSIVFVTFISIIFFGIQSLRKAMFSSFHLARDAQEREKLTMYYLSLIKEGAIIDDDKKLILQSLFSRADSGLLKEDSSPTMPGIIDKIRG</sequence>
<feature type="transmembrane region" description="Helical" evidence="2">
    <location>
        <begin position="320"/>
        <end position="338"/>
    </location>
</feature>
<dbReference type="InterPro" id="IPR046159">
    <property type="entry name" value="DUF6161"/>
</dbReference>
<reference evidence="4" key="1">
    <citation type="submission" date="2024-05" db="EMBL/GenBank/DDBJ databases">
        <title>Whole-Genome Sequence of CFS9, a Potential Fish Probiotic Isolated from the Body Surface of Silurus asotus.</title>
        <authorList>
            <person name="Kojima M."/>
            <person name="Tobioka K."/>
            <person name="Yokota K."/>
            <person name="Nakatani H."/>
            <person name="Hori K."/>
            <person name="Tamaru Y."/>
            <person name="Okazaki F."/>
        </authorList>
    </citation>
    <scope>NUCLEOTIDE SEQUENCE</scope>
    <source>
        <strain evidence="4">CFS9</strain>
    </source>
</reference>
<protein>
    <recommendedName>
        <fullName evidence="3">DUF6161 domain-containing protein</fullName>
    </recommendedName>
</protein>
<evidence type="ECO:0000256" key="2">
    <source>
        <dbReference type="SAM" id="Phobius"/>
    </source>
</evidence>
<gene>
    <name evidence="4" type="ORF">CFS9_41610</name>
</gene>
<keyword evidence="2" id="KW-1133">Transmembrane helix</keyword>
<keyword evidence="1" id="KW-0175">Coiled coil</keyword>
<evidence type="ECO:0000259" key="3">
    <source>
        <dbReference type="Pfam" id="PF19658"/>
    </source>
</evidence>
<dbReference type="RefSeq" id="WP_369616509.1">
    <property type="nucleotide sequence ID" value="NZ_AP031573.1"/>
</dbReference>
<dbReference type="EMBL" id="AP031573">
    <property type="protein sequence ID" value="BFM45520.1"/>
    <property type="molecule type" value="Genomic_DNA"/>
</dbReference>
<dbReference type="Pfam" id="PF19658">
    <property type="entry name" value="DUF6161"/>
    <property type="match status" value="1"/>
</dbReference>
<keyword evidence="2" id="KW-0812">Transmembrane</keyword>
<dbReference type="SUPFAM" id="SSF58100">
    <property type="entry name" value="Bacterial hemolysins"/>
    <property type="match status" value="1"/>
</dbReference>
<evidence type="ECO:0000313" key="4">
    <source>
        <dbReference type="EMBL" id="BFM45520.1"/>
    </source>
</evidence>